<dbReference type="GO" id="GO:0008270">
    <property type="term" value="F:zinc ion binding"/>
    <property type="evidence" value="ECO:0007669"/>
    <property type="project" value="UniProtKB-KW"/>
</dbReference>
<comment type="catalytic activity">
    <reaction evidence="16">
        <text>L-lysyl-[histone] + acetyl-CoA = N(6)-acetyl-L-lysyl-[histone] + CoA + H(+)</text>
        <dbReference type="Rhea" id="RHEA:21992"/>
        <dbReference type="Rhea" id="RHEA-COMP:9845"/>
        <dbReference type="Rhea" id="RHEA-COMP:11338"/>
        <dbReference type="ChEBI" id="CHEBI:15378"/>
        <dbReference type="ChEBI" id="CHEBI:29969"/>
        <dbReference type="ChEBI" id="CHEBI:57287"/>
        <dbReference type="ChEBI" id="CHEBI:57288"/>
        <dbReference type="ChEBI" id="CHEBI:61930"/>
        <dbReference type="EC" id="2.3.1.48"/>
    </reaction>
    <physiologicalReaction direction="left-to-right" evidence="16">
        <dbReference type="Rhea" id="RHEA:21993"/>
    </physiologicalReaction>
</comment>
<dbReference type="Gene3D" id="1.10.10.10">
    <property type="entry name" value="Winged helix-like DNA-binding domain superfamily/Winged helix DNA-binding domain"/>
    <property type="match status" value="1"/>
</dbReference>
<evidence type="ECO:0000256" key="2">
    <source>
        <dbReference type="ARBA" id="ARBA00010107"/>
    </source>
</evidence>
<evidence type="ECO:0000256" key="14">
    <source>
        <dbReference type="ARBA" id="ARBA00047752"/>
    </source>
</evidence>
<dbReference type="InterPro" id="IPR016181">
    <property type="entry name" value="Acyl_CoA_acyltransferase"/>
</dbReference>
<protein>
    <recommendedName>
        <fullName evidence="3">histone acetyltransferase</fullName>
        <ecNumber evidence="3">2.3.1.48</ecNumber>
    </recommendedName>
</protein>
<reference evidence="19" key="1">
    <citation type="submission" date="2020-12" db="EMBL/GenBank/DDBJ databases">
        <title>Metabolic potential, ecology and presence of endohyphal bacteria is reflected in genomic diversity of Mucoromycotina.</title>
        <authorList>
            <person name="Muszewska A."/>
            <person name="Okrasinska A."/>
            <person name="Steczkiewicz K."/>
            <person name="Drgas O."/>
            <person name="Orlowska M."/>
            <person name="Perlinska-Lenart U."/>
            <person name="Aleksandrzak-Piekarczyk T."/>
            <person name="Szatraj K."/>
            <person name="Zielenkiewicz U."/>
            <person name="Pilsyk S."/>
            <person name="Malc E."/>
            <person name="Mieczkowski P."/>
            <person name="Kruszewska J.S."/>
            <person name="Biernat P."/>
            <person name="Pawlowska J."/>
        </authorList>
    </citation>
    <scope>NUCLEOTIDE SEQUENCE</scope>
    <source>
        <strain evidence="19">CBS 226.32</strain>
    </source>
</reference>
<keyword evidence="6" id="KW-0863">Zinc-finger</keyword>
<dbReference type="PANTHER" id="PTHR10615">
    <property type="entry name" value="HISTONE ACETYLTRANSFERASE"/>
    <property type="match status" value="1"/>
</dbReference>
<sequence length="340" mass="39635">ENTLKKKAKQNSDLSLSKEKTVIKEKVKLLNESYETSHFFIQEEIKNIRRAITPPSDPSVVPPVNVDTVIYGPFEMKAWYYSPYPLDFGAYIDRLYICDMCLRYMQREVQLVNHKAECKARKPPGKVIYANGSIKVYEIDGHEHKLYCQNLCLIAKLFLDNKTLYFDTDGFKFYVLTERHPKHKSIESMVGYFSKEKLSYDNYNLACIMTLPSHQRKGYGRLLIELSYEISKHEGRIGSPEKPLSPLGSLGYKSYWKSTLMATLLHFRGDVTIEEIVNKTSIHEEDVIDTLSRLNLLCYRKSMEDGRQNICITEEMLQQTLVKFDVKLGRQLDLKNIRWK</sequence>
<keyword evidence="20" id="KW-1185">Reference proteome</keyword>
<evidence type="ECO:0000313" key="19">
    <source>
        <dbReference type="EMBL" id="KAG2193722.1"/>
    </source>
</evidence>
<dbReference type="PROSITE" id="PS51726">
    <property type="entry name" value="MYST_HAT"/>
    <property type="match status" value="1"/>
</dbReference>
<keyword evidence="9" id="KW-0805">Transcription regulation</keyword>
<dbReference type="Pfam" id="PF17772">
    <property type="entry name" value="zf-MYST"/>
    <property type="match status" value="1"/>
</dbReference>
<dbReference type="SUPFAM" id="SSF55729">
    <property type="entry name" value="Acyl-CoA N-acyltransferases (Nat)"/>
    <property type="match status" value="1"/>
</dbReference>
<name>A0A8H7QJY5_9FUNG</name>
<dbReference type="InterPro" id="IPR050603">
    <property type="entry name" value="MYST_HAT"/>
</dbReference>
<dbReference type="GO" id="GO:0046972">
    <property type="term" value="F:histone H4K16 acetyltransferase activity"/>
    <property type="evidence" value="ECO:0007669"/>
    <property type="project" value="TreeGrafter"/>
</dbReference>
<comment type="caution">
    <text evidence="19">The sequence shown here is derived from an EMBL/GenBank/DDBJ whole genome shotgun (WGS) entry which is preliminary data.</text>
</comment>
<evidence type="ECO:0000256" key="4">
    <source>
        <dbReference type="ARBA" id="ARBA00022679"/>
    </source>
</evidence>
<evidence type="ECO:0000256" key="8">
    <source>
        <dbReference type="ARBA" id="ARBA00022990"/>
    </source>
</evidence>
<dbReference type="OrthoDB" id="787137at2759"/>
<dbReference type="Gene3D" id="3.30.60.60">
    <property type="entry name" value="N-acetyl transferase-like"/>
    <property type="match status" value="1"/>
</dbReference>
<comment type="catalytic activity">
    <reaction evidence="13">
        <text>2-hydroxyisobutanoyl-CoA + L-lysyl-[protein] = N(6)-(2-hydroxyisobutanoyl)-L-lysyl-[protein] + CoA + H(+)</text>
        <dbReference type="Rhea" id="RHEA:24180"/>
        <dbReference type="Rhea" id="RHEA-COMP:9752"/>
        <dbReference type="Rhea" id="RHEA-COMP:15921"/>
        <dbReference type="ChEBI" id="CHEBI:15378"/>
        <dbReference type="ChEBI" id="CHEBI:29969"/>
        <dbReference type="ChEBI" id="CHEBI:57287"/>
        <dbReference type="ChEBI" id="CHEBI:131780"/>
        <dbReference type="ChEBI" id="CHEBI:144968"/>
    </reaction>
    <physiologicalReaction direction="left-to-right" evidence="13">
        <dbReference type="Rhea" id="RHEA:24181"/>
    </physiologicalReaction>
</comment>
<dbReference type="InterPro" id="IPR040706">
    <property type="entry name" value="Zf-MYST"/>
</dbReference>
<organism evidence="19 20">
    <name type="scientific">Mucor plumbeus</name>
    <dbReference type="NCBI Taxonomy" id="97098"/>
    <lineage>
        <taxon>Eukaryota</taxon>
        <taxon>Fungi</taxon>
        <taxon>Fungi incertae sedis</taxon>
        <taxon>Mucoromycota</taxon>
        <taxon>Mucoromycotina</taxon>
        <taxon>Mucoromycetes</taxon>
        <taxon>Mucorales</taxon>
        <taxon>Mucorineae</taxon>
        <taxon>Mucoraceae</taxon>
        <taxon>Mucor</taxon>
    </lineage>
</organism>
<keyword evidence="10" id="KW-0804">Transcription</keyword>
<keyword evidence="5" id="KW-0479">Metal-binding</keyword>
<feature type="active site" description="Proton donor/acceptor" evidence="17">
    <location>
        <position position="241"/>
    </location>
</feature>
<evidence type="ECO:0000256" key="11">
    <source>
        <dbReference type="ARBA" id="ARBA00023242"/>
    </source>
</evidence>
<dbReference type="InterPro" id="IPR036388">
    <property type="entry name" value="WH-like_DNA-bd_sf"/>
</dbReference>
<evidence type="ECO:0000256" key="1">
    <source>
        <dbReference type="ARBA" id="ARBA00004123"/>
    </source>
</evidence>
<dbReference type="Proteomes" id="UP000650833">
    <property type="component" value="Unassembled WGS sequence"/>
</dbReference>
<dbReference type="GO" id="GO:0006355">
    <property type="term" value="P:regulation of DNA-templated transcription"/>
    <property type="evidence" value="ECO:0007669"/>
    <property type="project" value="InterPro"/>
</dbReference>
<dbReference type="CDD" id="cd04301">
    <property type="entry name" value="NAT_SF"/>
    <property type="match status" value="1"/>
</dbReference>
<dbReference type="InterPro" id="IPR002717">
    <property type="entry name" value="HAT_MYST-type"/>
</dbReference>
<evidence type="ECO:0000256" key="16">
    <source>
        <dbReference type="ARBA" id="ARBA00048940"/>
    </source>
</evidence>
<accession>A0A8H7QJY5</accession>
<comment type="catalytic activity">
    <reaction evidence="14">
        <text>(2E)-butenoyl-CoA + L-lysyl-[protein] = N(6)-(2E)-butenoyl-L-lysyl-[protein] + CoA + H(+)</text>
        <dbReference type="Rhea" id="RHEA:53908"/>
        <dbReference type="Rhea" id="RHEA-COMP:9752"/>
        <dbReference type="Rhea" id="RHEA-COMP:13707"/>
        <dbReference type="ChEBI" id="CHEBI:15378"/>
        <dbReference type="ChEBI" id="CHEBI:29969"/>
        <dbReference type="ChEBI" id="CHEBI:57287"/>
        <dbReference type="ChEBI" id="CHEBI:57332"/>
        <dbReference type="ChEBI" id="CHEBI:137954"/>
    </reaction>
    <physiologicalReaction direction="left-to-right" evidence="14">
        <dbReference type="Rhea" id="RHEA:53909"/>
    </physiologicalReaction>
</comment>
<keyword evidence="4" id="KW-0808">Transferase</keyword>
<comment type="catalytic activity">
    <reaction evidence="15">
        <text>L-lysyl-[protein] + acetyl-CoA = N(6)-acetyl-L-lysyl-[protein] + CoA + H(+)</text>
        <dbReference type="Rhea" id="RHEA:45948"/>
        <dbReference type="Rhea" id="RHEA-COMP:9752"/>
        <dbReference type="Rhea" id="RHEA-COMP:10731"/>
        <dbReference type="ChEBI" id="CHEBI:15378"/>
        <dbReference type="ChEBI" id="CHEBI:29969"/>
        <dbReference type="ChEBI" id="CHEBI:57287"/>
        <dbReference type="ChEBI" id="CHEBI:57288"/>
        <dbReference type="ChEBI" id="CHEBI:61930"/>
    </reaction>
    <physiologicalReaction direction="left-to-right" evidence="15">
        <dbReference type="Rhea" id="RHEA:45949"/>
    </physiologicalReaction>
</comment>
<evidence type="ECO:0000259" key="18">
    <source>
        <dbReference type="PROSITE" id="PS51726"/>
    </source>
</evidence>
<dbReference type="PANTHER" id="PTHR10615:SF219">
    <property type="entry name" value="HISTONE ACETYLTRANSFERASE KAT5"/>
    <property type="match status" value="1"/>
</dbReference>
<feature type="non-terminal residue" evidence="19">
    <location>
        <position position="1"/>
    </location>
</feature>
<evidence type="ECO:0000256" key="12">
    <source>
        <dbReference type="ARBA" id="ARBA00023315"/>
    </source>
</evidence>
<evidence type="ECO:0000256" key="15">
    <source>
        <dbReference type="ARBA" id="ARBA00047787"/>
    </source>
</evidence>
<evidence type="ECO:0000256" key="5">
    <source>
        <dbReference type="ARBA" id="ARBA00022723"/>
    </source>
</evidence>
<keyword evidence="8" id="KW-0007">Acetylation</keyword>
<comment type="subcellular location">
    <subcellularLocation>
        <location evidence="1">Nucleus</location>
    </subcellularLocation>
</comment>
<gene>
    <name evidence="19" type="ORF">INT46_010577</name>
</gene>
<keyword evidence="7" id="KW-0862">Zinc</keyword>
<evidence type="ECO:0000256" key="7">
    <source>
        <dbReference type="ARBA" id="ARBA00022833"/>
    </source>
</evidence>
<dbReference type="FunFam" id="3.40.630.30:FF:000002">
    <property type="entry name" value="Histone acetyltransferase"/>
    <property type="match status" value="1"/>
</dbReference>
<evidence type="ECO:0000256" key="17">
    <source>
        <dbReference type="PIRSR" id="PIRSR602717-51"/>
    </source>
</evidence>
<keyword evidence="12" id="KW-0012">Acyltransferase</keyword>
<dbReference type="Pfam" id="PF01853">
    <property type="entry name" value="MOZ_SAS"/>
    <property type="match status" value="1"/>
</dbReference>
<comment type="similarity">
    <text evidence="2">Belongs to the MYST (SAS/MOZ) family.</text>
</comment>
<dbReference type="GO" id="GO:0035267">
    <property type="term" value="C:NuA4 histone acetyltransferase complex"/>
    <property type="evidence" value="ECO:0007669"/>
    <property type="project" value="TreeGrafter"/>
</dbReference>
<evidence type="ECO:0000313" key="20">
    <source>
        <dbReference type="Proteomes" id="UP000650833"/>
    </source>
</evidence>
<feature type="domain" description="MYST-type HAT" evidence="18">
    <location>
        <begin position="61"/>
        <end position="340"/>
    </location>
</feature>
<evidence type="ECO:0000256" key="3">
    <source>
        <dbReference type="ARBA" id="ARBA00013184"/>
    </source>
</evidence>
<dbReference type="Gene3D" id="3.40.630.30">
    <property type="match status" value="1"/>
</dbReference>
<evidence type="ECO:0000256" key="10">
    <source>
        <dbReference type="ARBA" id="ARBA00023163"/>
    </source>
</evidence>
<dbReference type="AlphaFoldDB" id="A0A8H7QJY5"/>
<evidence type="ECO:0000256" key="13">
    <source>
        <dbReference type="ARBA" id="ARBA00047557"/>
    </source>
</evidence>
<evidence type="ECO:0000256" key="6">
    <source>
        <dbReference type="ARBA" id="ARBA00022771"/>
    </source>
</evidence>
<dbReference type="GO" id="GO:0005634">
    <property type="term" value="C:nucleus"/>
    <property type="evidence" value="ECO:0007669"/>
    <property type="project" value="UniProtKB-SubCell"/>
</dbReference>
<evidence type="ECO:0000256" key="9">
    <source>
        <dbReference type="ARBA" id="ARBA00023015"/>
    </source>
</evidence>
<dbReference type="EMBL" id="JAEPRC010000632">
    <property type="protein sequence ID" value="KAG2193722.1"/>
    <property type="molecule type" value="Genomic_DNA"/>
</dbReference>
<dbReference type="EC" id="2.3.1.48" evidence="3"/>
<proteinExistence type="inferred from homology"/>
<keyword evidence="11" id="KW-0539">Nucleus</keyword>